<evidence type="ECO:0000256" key="1">
    <source>
        <dbReference type="ARBA" id="ARBA00004123"/>
    </source>
</evidence>
<dbReference type="Pfam" id="PF04082">
    <property type="entry name" value="Fungal_trans"/>
    <property type="match status" value="1"/>
</dbReference>
<comment type="subcellular location">
    <subcellularLocation>
        <location evidence="1">Nucleus</location>
    </subcellularLocation>
</comment>
<gene>
    <name evidence="7" type="ORF">ARMGADRAFT_959952</name>
</gene>
<evidence type="ECO:0000259" key="6">
    <source>
        <dbReference type="Pfam" id="PF04082"/>
    </source>
</evidence>
<organism evidence="7 8">
    <name type="scientific">Armillaria gallica</name>
    <name type="common">Bulbous honey fungus</name>
    <name type="synonym">Armillaria bulbosa</name>
    <dbReference type="NCBI Taxonomy" id="47427"/>
    <lineage>
        <taxon>Eukaryota</taxon>
        <taxon>Fungi</taxon>
        <taxon>Dikarya</taxon>
        <taxon>Basidiomycota</taxon>
        <taxon>Agaricomycotina</taxon>
        <taxon>Agaricomycetes</taxon>
        <taxon>Agaricomycetidae</taxon>
        <taxon>Agaricales</taxon>
        <taxon>Marasmiineae</taxon>
        <taxon>Physalacriaceae</taxon>
        <taxon>Armillaria</taxon>
    </lineage>
</organism>
<keyword evidence="3" id="KW-0238">DNA-binding</keyword>
<keyword evidence="5" id="KW-0539">Nucleus</keyword>
<dbReference type="GO" id="GO:0008270">
    <property type="term" value="F:zinc ion binding"/>
    <property type="evidence" value="ECO:0007669"/>
    <property type="project" value="InterPro"/>
</dbReference>
<evidence type="ECO:0000313" key="7">
    <source>
        <dbReference type="EMBL" id="PBK98253.1"/>
    </source>
</evidence>
<dbReference type="GO" id="GO:0000976">
    <property type="term" value="F:transcription cis-regulatory region binding"/>
    <property type="evidence" value="ECO:0007669"/>
    <property type="project" value="TreeGrafter"/>
</dbReference>
<dbReference type="InParanoid" id="A0A2H3ECP9"/>
<keyword evidence="4" id="KW-0804">Transcription</keyword>
<dbReference type="GO" id="GO:0000981">
    <property type="term" value="F:DNA-binding transcription factor activity, RNA polymerase II-specific"/>
    <property type="evidence" value="ECO:0007669"/>
    <property type="project" value="TreeGrafter"/>
</dbReference>
<dbReference type="PANTHER" id="PTHR31845:SF19">
    <property type="entry name" value="TRANSCRIPTION FACTOR DOMAIN-CONTAINING PROTEIN"/>
    <property type="match status" value="1"/>
</dbReference>
<reference evidence="8" key="1">
    <citation type="journal article" date="2017" name="Nat. Ecol. Evol.">
        <title>Genome expansion and lineage-specific genetic innovations in the forest pathogenic fungi Armillaria.</title>
        <authorList>
            <person name="Sipos G."/>
            <person name="Prasanna A.N."/>
            <person name="Walter M.C."/>
            <person name="O'Connor E."/>
            <person name="Balint B."/>
            <person name="Krizsan K."/>
            <person name="Kiss B."/>
            <person name="Hess J."/>
            <person name="Varga T."/>
            <person name="Slot J."/>
            <person name="Riley R."/>
            <person name="Boka B."/>
            <person name="Rigling D."/>
            <person name="Barry K."/>
            <person name="Lee J."/>
            <person name="Mihaltcheva S."/>
            <person name="LaButti K."/>
            <person name="Lipzen A."/>
            <person name="Waldron R."/>
            <person name="Moloney N.M."/>
            <person name="Sperisen C."/>
            <person name="Kredics L."/>
            <person name="Vagvoelgyi C."/>
            <person name="Patrignani A."/>
            <person name="Fitzpatrick D."/>
            <person name="Nagy I."/>
            <person name="Doyle S."/>
            <person name="Anderson J.B."/>
            <person name="Grigoriev I.V."/>
            <person name="Gueldener U."/>
            <person name="Muensterkoetter M."/>
            <person name="Nagy L.G."/>
        </authorList>
    </citation>
    <scope>NUCLEOTIDE SEQUENCE [LARGE SCALE GENOMIC DNA]</scope>
    <source>
        <strain evidence="8">Ar21-2</strain>
    </source>
</reference>
<dbReference type="OMA" id="WEEDRNW"/>
<keyword evidence="8" id="KW-1185">Reference proteome</keyword>
<keyword evidence="2" id="KW-0805">Transcription regulation</keyword>
<dbReference type="STRING" id="47427.A0A2H3ECP9"/>
<dbReference type="EMBL" id="KZ293648">
    <property type="protein sequence ID" value="PBK98253.1"/>
    <property type="molecule type" value="Genomic_DNA"/>
</dbReference>
<accession>A0A2H3ECP9</accession>
<dbReference type="GO" id="GO:0006351">
    <property type="term" value="P:DNA-templated transcription"/>
    <property type="evidence" value="ECO:0007669"/>
    <property type="project" value="InterPro"/>
</dbReference>
<feature type="non-terminal residue" evidence="7">
    <location>
        <position position="601"/>
    </location>
</feature>
<dbReference type="InterPro" id="IPR007219">
    <property type="entry name" value="XnlR_reg_dom"/>
</dbReference>
<dbReference type="CDD" id="cd12148">
    <property type="entry name" value="fungal_TF_MHR"/>
    <property type="match status" value="1"/>
</dbReference>
<evidence type="ECO:0000256" key="4">
    <source>
        <dbReference type="ARBA" id="ARBA00023163"/>
    </source>
</evidence>
<dbReference type="AlphaFoldDB" id="A0A2H3ECP9"/>
<protein>
    <recommendedName>
        <fullName evidence="6">Xylanolytic transcriptional activator regulatory domain-containing protein</fullName>
    </recommendedName>
</protein>
<evidence type="ECO:0000256" key="2">
    <source>
        <dbReference type="ARBA" id="ARBA00023015"/>
    </source>
</evidence>
<evidence type="ECO:0000256" key="3">
    <source>
        <dbReference type="ARBA" id="ARBA00023125"/>
    </source>
</evidence>
<dbReference type="GO" id="GO:0005634">
    <property type="term" value="C:nucleus"/>
    <property type="evidence" value="ECO:0007669"/>
    <property type="project" value="UniProtKB-SubCell"/>
</dbReference>
<dbReference type="Proteomes" id="UP000217790">
    <property type="component" value="Unassembled WGS sequence"/>
</dbReference>
<sequence>MKCNFAPGEQTCQRCKPKGYHCVVEAPKPKVYERDRLLAEIRQKDAIIETLLKQLHNPYLATPHSIDGYLKSISPSDANNPVVLGLLGRLKSSVQMGMGSSTEETSEGDLSQLTHNQRCNLLPHSEVQEHDEMPTAITEFSHVPVGFRPECEAQEISPLAGPGMFHHCCVSIKYTHIKLTCPGFRQGNSMGLNSPEILVLGLVTLEDAEQLFDIFFEYINPFIALLDPVLLTPKSTLARCPVLFTVICAIASRYHPRKSSIYPIAMHFAKNSAANALVLDEMKSVELCQAYVLMSIYAVPERSWDRDQTWLYTGLAISIATALRLGQTAQINSTSENEERECLNRVRVWQFCFLLDQGIAMQVGKPWIIKEDTIIRHSEEWYRQSLYNLDYDVFLCGYNVLVRIVARFHEEVLLGRSGPINSERGNLRDTTMRYDREIEIFKEEWKRKFKAGGAHRGAMLRRSELHFYVAYFRLVMFSFGFHQVFHAGIEAWYDYFFTKCLEYAKSVIRCMNEDLAPSGFMRFAPDRQFMCAAFAVVFLFKLLRPEFSSLLDKADEDESLKLIGNLINKFSSSDIAIDNRHTPKLYARFLASVLGKYRPSG</sequence>
<dbReference type="PANTHER" id="PTHR31845">
    <property type="entry name" value="FINGER DOMAIN PROTEIN, PUTATIVE-RELATED"/>
    <property type="match status" value="1"/>
</dbReference>
<proteinExistence type="predicted"/>
<evidence type="ECO:0000313" key="8">
    <source>
        <dbReference type="Proteomes" id="UP000217790"/>
    </source>
</evidence>
<feature type="domain" description="Xylanolytic transcriptional activator regulatory" evidence="6">
    <location>
        <begin position="213"/>
        <end position="374"/>
    </location>
</feature>
<dbReference type="InterPro" id="IPR051089">
    <property type="entry name" value="prtT"/>
</dbReference>
<dbReference type="OrthoDB" id="3163292at2759"/>
<name>A0A2H3ECP9_ARMGA</name>
<evidence type="ECO:0000256" key="5">
    <source>
        <dbReference type="ARBA" id="ARBA00023242"/>
    </source>
</evidence>